<evidence type="ECO:0000313" key="3">
    <source>
        <dbReference type="Proteomes" id="UP000078560"/>
    </source>
</evidence>
<reference evidence="3" key="1">
    <citation type="submission" date="2016-05" db="EMBL/GenBank/DDBJ databases">
        <authorList>
            <person name="Naeem Raeece"/>
        </authorList>
    </citation>
    <scope>NUCLEOTIDE SEQUENCE [LARGE SCALE GENOMIC DNA]</scope>
</reference>
<dbReference type="Proteomes" id="UP000078560">
    <property type="component" value="Unassembled WGS sequence"/>
</dbReference>
<evidence type="ECO:0000256" key="1">
    <source>
        <dbReference type="SAM" id="Coils"/>
    </source>
</evidence>
<dbReference type="AlphaFoldDB" id="A0A1A8VUE1"/>
<keyword evidence="1" id="KW-0175">Coiled coil</keyword>
<evidence type="ECO:0000313" key="2">
    <source>
        <dbReference type="EMBL" id="SBS84093.1"/>
    </source>
</evidence>
<feature type="coiled-coil region" evidence="1">
    <location>
        <begin position="19"/>
        <end position="49"/>
    </location>
</feature>
<sequence>MEEKLLQPDVLEEYKKIHKKHYEERILKENEINEKLKNEELASEIYKNEQAYRQLQVEKDREYSLQYYHEINNLQRPNAVSTTDNSDILNNYTERLIITPNYSYTQNETTRILLDNNVNVPFSQRIGNFFLRNNIGQYFGCSTLQLICNITLFILKKEYIPVSAVLKRDALDMYKYNAEETHTCTFTLHARVLGSKLFYSINLAEVIPPLEIFSTSPECLTVNIINKDSIVLWSEKKMTHGMDQPHPIPLICPKRAIYKCINICMYIYVCNTEECINNWWVFLTKQILCLNQGEMRDETDDNTVEDRQYNIINNDNFDGVSVDIQDRLEDIPNG</sequence>
<protein>
    <submittedName>
        <fullName evidence="2">Uncharacterized protein</fullName>
    </submittedName>
</protein>
<proteinExistence type="predicted"/>
<dbReference type="EMBL" id="FLQU01000337">
    <property type="protein sequence ID" value="SBS84093.1"/>
    <property type="molecule type" value="Genomic_DNA"/>
</dbReference>
<name>A0A1A8VUE1_PLAOA</name>
<organism evidence="2 3">
    <name type="scientific">Plasmodium ovale curtisi</name>
    <dbReference type="NCBI Taxonomy" id="864141"/>
    <lineage>
        <taxon>Eukaryota</taxon>
        <taxon>Sar</taxon>
        <taxon>Alveolata</taxon>
        <taxon>Apicomplexa</taxon>
        <taxon>Aconoidasida</taxon>
        <taxon>Haemosporida</taxon>
        <taxon>Plasmodiidae</taxon>
        <taxon>Plasmodium</taxon>
        <taxon>Plasmodium (Plasmodium)</taxon>
    </lineage>
</organism>
<accession>A0A1A8VUE1</accession>
<gene>
    <name evidence="2" type="ORF">POVCU2_0024370</name>
</gene>